<proteinExistence type="predicted"/>
<evidence type="ECO:0000256" key="10">
    <source>
        <dbReference type="ARBA" id="ARBA00030803"/>
    </source>
</evidence>
<dbReference type="Pfam" id="PF22618">
    <property type="entry name" value="RskA_N"/>
    <property type="match status" value="1"/>
</dbReference>
<evidence type="ECO:0000259" key="13">
    <source>
        <dbReference type="Pfam" id="PF22618"/>
    </source>
</evidence>
<evidence type="ECO:0000256" key="7">
    <source>
        <dbReference type="ARBA" id="ARBA00023136"/>
    </source>
</evidence>
<dbReference type="Gene3D" id="1.10.10.1320">
    <property type="entry name" value="Anti-sigma factor, zinc-finger domain"/>
    <property type="match status" value="1"/>
</dbReference>
<evidence type="ECO:0000313" key="14">
    <source>
        <dbReference type="EMBL" id="WZP16458.1"/>
    </source>
</evidence>
<keyword evidence="15" id="KW-1185">Reference proteome</keyword>
<name>A0ABZ2ZZ61_9MICC</name>
<evidence type="ECO:0000256" key="6">
    <source>
        <dbReference type="ARBA" id="ARBA00023015"/>
    </source>
</evidence>
<dbReference type="InterPro" id="IPR041916">
    <property type="entry name" value="Anti_sigma_zinc_sf"/>
</dbReference>
<evidence type="ECO:0000256" key="2">
    <source>
        <dbReference type="ARBA" id="ARBA00004236"/>
    </source>
</evidence>
<keyword evidence="8" id="KW-0804">Transcription</keyword>
<evidence type="ECO:0000256" key="9">
    <source>
        <dbReference type="ARBA" id="ARBA00029829"/>
    </source>
</evidence>
<dbReference type="RefSeq" id="WP_342024070.1">
    <property type="nucleotide sequence ID" value="NZ_CP151657.1"/>
</dbReference>
<evidence type="ECO:0000256" key="8">
    <source>
        <dbReference type="ARBA" id="ARBA00023163"/>
    </source>
</evidence>
<feature type="domain" description="Anti-sigma K factor RskA C-terminal" evidence="12">
    <location>
        <begin position="150"/>
        <end position="280"/>
    </location>
</feature>
<dbReference type="InterPro" id="IPR018764">
    <property type="entry name" value="RskA_C"/>
</dbReference>
<dbReference type="InterPro" id="IPR053877">
    <property type="entry name" value="RskA_N"/>
</dbReference>
<dbReference type="EMBL" id="CP151657">
    <property type="protein sequence ID" value="WZP16458.1"/>
    <property type="molecule type" value="Genomic_DNA"/>
</dbReference>
<dbReference type="PANTHER" id="PTHR37461:SF1">
    <property type="entry name" value="ANTI-SIGMA-K FACTOR RSKA"/>
    <property type="match status" value="1"/>
</dbReference>
<comment type="subcellular location">
    <subcellularLocation>
        <location evidence="2">Cell membrane</location>
    </subcellularLocation>
    <subcellularLocation>
        <location evidence="1">Membrane</location>
        <topology evidence="1">Single-pass membrane protein</topology>
    </subcellularLocation>
</comment>
<dbReference type="Proteomes" id="UP001448858">
    <property type="component" value="Chromosome"/>
</dbReference>
<keyword evidence="5" id="KW-1133">Transmembrane helix</keyword>
<evidence type="ECO:0000256" key="5">
    <source>
        <dbReference type="ARBA" id="ARBA00022989"/>
    </source>
</evidence>
<keyword evidence="6" id="KW-0805">Transcription regulation</keyword>
<reference evidence="14 15" key="1">
    <citation type="submission" date="2024-04" db="EMBL/GenBank/DDBJ databases">
        <title>Arthrobacter sp. from Plains bison fecal sample.</title>
        <authorList>
            <person name="Ruzzini A."/>
        </authorList>
    </citation>
    <scope>NUCLEOTIDE SEQUENCE [LARGE SCALE GENOMIC DNA]</scope>
    <source>
        <strain evidence="14 15">EINP1</strain>
    </source>
</reference>
<evidence type="ECO:0000256" key="3">
    <source>
        <dbReference type="ARBA" id="ARBA00022475"/>
    </source>
</evidence>
<keyword evidence="3" id="KW-1003">Cell membrane</keyword>
<gene>
    <name evidence="14" type="ORF">AAE021_02385</name>
</gene>
<accession>A0ABZ2ZZ61</accession>
<sequence length="288" mass="30111">MPDNSFDAASDALNRDLSEGRLLEWAELYALNALPSNERQALDTALEEAEPAVRNEFLKRVWGARETLAGGYRAEEQPPADLFEKILSRLPDQDSGSGRETGGEQTVGEHTVGEHTDPGAGGTPQPVDEVAARRNRRSLLRSAPGRWILAGAAAAAIVVGGVTIGSNIGSDSVREEVLQASDVQQRTIELPTGGTAEVATSAGENAAVVTLSGVPAPPEGSVYQMWRLPADGSDPVSVGTMTGEEVSGTKETELTDIDPYTAVAVTVEPDGGSPTPTMPVVLVIPFSA</sequence>
<keyword evidence="4" id="KW-0812">Transmembrane</keyword>
<evidence type="ECO:0000256" key="4">
    <source>
        <dbReference type="ARBA" id="ARBA00022692"/>
    </source>
</evidence>
<feature type="region of interest" description="Disordered" evidence="11">
    <location>
        <begin position="90"/>
        <end position="128"/>
    </location>
</feature>
<evidence type="ECO:0000256" key="1">
    <source>
        <dbReference type="ARBA" id="ARBA00004167"/>
    </source>
</evidence>
<organism evidence="14 15">
    <name type="scientific">Arthrobacter citreus</name>
    <dbReference type="NCBI Taxonomy" id="1670"/>
    <lineage>
        <taxon>Bacteria</taxon>
        <taxon>Bacillati</taxon>
        <taxon>Actinomycetota</taxon>
        <taxon>Actinomycetes</taxon>
        <taxon>Micrococcales</taxon>
        <taxon>Micrococcaceae</taxon>
        <taxon>Arthrobacter</taxon>
    </lineage>
</organism>
<keyword evidence="7" id="KW-0472">Membrane</keyword>
<evidence type="ECO:0000313" key="15">
    <source>
        <dbReference type="Proteomes" id="UP001448858"/>
    </source>
</evidence>
<evidence type="ECO:0000259" key="12">
    <source>
        <dbReference type="Pfam" id="PF10099"/>
    </source>
</evidence>
<protein>
    <recommendedName>
        <fullName evidence="10">Regulator of SigK</fullName>
    </recommendedName>
    <alternativeName>
        <fullName evidence="9">Sigma-K anti-sigma factor RskA</fullName>
    </alternativeName>
</protein>
<dbReference type="Pfam" id="PF10099">
    <property type="entry name" value="RskA_C"/>
    <property type="match status" value="1"/>
</dbReference>
<dbReference type="PANTHER" id="PTHR37461">
    <property type="entry name" value="ANTI-SIGMA-K FACTOR RSKA"/>
    <property type="match status" value="1"/>
</dbReference>
<dbReference type="InterPro" id="IPR051474">
    <property type="entry name" value="Anti-sigma-K/W_factor"/>
</dbReference>
<evidence type="ECO:0000256" key="11">
    <source>
        <dbReference type="SAM" id="MobiDB-lite"/>
    </source>
</evidence>
<feature type="domain" description="Anti-sigma-K factor RskA N-terminal" evidence="13">
    <location>
        <begin position="22"/>
        <end position="69"/>
    </location>
</feature>